<dbReference type="EMBL" id="JAVYJV010000012">
    <property type="protein sequence ID" value="KAK4357935.1"/>
    <property type="molecule type" value="Genomic_DNA"/>
</dbReference>
<reference evidence="14" key="1">
    <citation type="submission" date="2023-12" db="EMBL/GenBank/DDBJ databases">
        <title>Genome assembly of Anisodus tanguticus.</title>
        <authorList>
            <person name="Wang Y.-J."/>
        </authorList>
    </citation>
    <scope>NUCLEOTIDE SEQUENCE</scope>
    <source>
        <strain evidence="14">KB-2021</strain>
        <tissue evidence="14">Leaf</tissue>
    </source>
</reference>
<evidence type="ECO:0000313" key="14">
    <source>
        <dbReference type="EMBL" id="KAK4357935.1"/>
    </source>
</evidence>
<comment type="similarity">
    <text evidence="2">Belongs to the SYG1 (TC 2.A.94) family.</text>
</comment>
<evidence type="ECO:0000256" key="2">
    <source>
        <dbReference type="ARBA" id="ARBA00009665"/>
    </source>
</evidence>
<keyword evidence="8" id="KW-0863">Zinc-finger</keyword>
<protein>
    <submittedName>
        <fullName evidence="14">Uncharacterized protein</fullName>
    </submittedName>
</protein>
<comment type="subcellular location">
    <subcellularLocation>
        <location evidence="1">Endomembrane system</location>
        <topology evidence="1">Multi-pass membrane protein</topology>
    </subcellularLocation>
</comment>
<dbReference type="InterPro" id="IPR052486">
    <property type="entry name" value="PHO1"/>
</dbReference>
<keyword evidence="15" id="KW-1185">Reference proteome</keyword>
<evidence type="ECO:0000256" key="8">
    <source>
        <dbReference type="PROSITE-ProRule" id="PRU00834"/>
    </source>
</evidence>
<dbReference type="GO" id="GO:0012505">
    <property type="term" value="C:endomembrane system"/>
    <property type="evidence" value="ECO:0007669"/>
    <property type="project" value="UniProtKB-SubCell"/>
</dbReference>
<dbReference type="GO" id="GO:0016020">
    <property type="term" value="C:membrane"/>
    <property type="evidence" value="ECO:0007669"/>
    <property type="project" value="InterPro"/>
</dbReference>
<dbReference type="InterPro" id="IPR004342">
    <property type="entry name" value="EXS_C"/>
</dbReference>
<gene>
    <name evidence="14" type="ORF">RND71_023545</name>
</gene>
<evidence type="ECO:0000256" key="9">
    <source>
        <dbReference type="SAM" id="MobiDB-lite"/>
    </source>
</evidence>
<dbReference type="PROSITE" id="PS51382">
    <property type="entry name" value="SPX"/>
    <property type="match status" value="1"/>
</dbReference>
<feature type="domain" description="EXS" evidence="11">
    <location>
        <begin position="509"/>
        <end position="703"/>
    </location>
</feature>
<keyword evidence="7 10" id="KW-0472">Membrane</keyword>
<feature type="region of interest" description="Disordered" evidence="9">
    <location>
        <begin position="160"/>
        <end position="201"/>
    </location>
</feature>
<evidence type="ECO:0000256" key="3">
    <source>
        <dbReference type="ARBA" id="ARBA00022448"/>
    </source>
</evidence>
<evidence type="ECO:0000259" key="12">
    <source>
        <dbReference type="PROSITE" id="PS51382"/>
    </source>
</evidence>
<proteinExistence type="inferred from homology"/>
<keyword evidence="8" id="KW-0862">Zinc</keyword>
<evidence type="ECO:0000259" key="13">
    <source>
        <dbReference type="PROSITE" id="PS51501"/>
    </source>
</evidence>
<dbReference type="PROSITE" id="PS51501">
    <property type="entry name" value="ZF_DNL"/>
    <property type="match status" value="1"/>
</dbReference>
<feature type="transmembrane region" description="Helical" evidence="10">
    <location>
        <begin position="391"/>
        <end position="414"/>
    </location>
</feature>
<dbReference type="PANTHER" id="PTHR48477">
    <property type="entry name" value="PHOSPHATE TRANSPORTER PHO1"/>
    <property type="match status" value="1"/>
</dbReference>
<dbReference type="PROSITE" id="PS51380">
    <property type="entry name" value="EXS"/>
    <property type="match status" value="1"/>
</dbReference>
<dbReference type="InterPro" id="IPR007853">
    <property type="entry name" value="Znf_DNL-typ"/>
</dbReference>
<evidence type="ECO:0000259" key="11">
    <source>
        <dbReference type="PROSITE" id="PS51380"/>
    </source>
</evidence>
<evidence type="ECO:0000256" key="10">
    <source>
        <dbReference type="SAM" id="Phobius"/>
    </source>
</evidence>
<dbReference type="InterPro" id="IPR034092">
    <property type="entry name" value="PHO1_SPX"/>
</dbReference>
<dbReference type="CDD" id="cd14476">
    <property type="entry name" value="SPX_PHO1_like"/>
    <property type="match status" value="1"/>
</dbReference>
<dbReference type="GO" id="GO:0016036">
    <property type="term" value="P:cellular response to phosphate starvation"/>
    <property type="evidence" value="ECO:0007669"/>
    <property type="project" value="InterPro"/>
</dbReference>
<dbReference type="GO" id="GO:0008270">
    <property type="term" value="F:zinc ion binding"/>
    <property type="evidence" value="ECO:0007669"/>
    <property type="project" value="UniProtKB-KW"/>
</dbReference>
<keyword evidence="3" id="KW-0813">Transport</keyword>
<organism evidence="14 15">
    <name type="scientific">Anisodus tanguticus</name>
    <dbReference type="NCBI Taxonomy" id="243964"/>
    <lineage>
        <taxon>Eukaryota</taxon>
        <taxon>Viridiplantae</taxon>
        <taxon>Streptophyta</taxon>
        <taxon>Embryophyta</taxon>
        <taxon>Tracheophyta</taxon>
        <taxon>Spermatophyta</taxon>
        <taxon>Magnoliopsida</taxon>
        <taxon>eudicotyledons</taxon>
        <taxon>Gunneridae</taxon>
        <taxon>Pentapetalae</taxon>
        <taxon>asterids</taxon>
        <taxon>lamiids</taxon>
        <taxon>Solanales</taxon>
        <taxon>Solanaceae</taxon>
        <taxon>Solanoideae</taxon>
        <taxon>Hyoscyameae</taxon>
        <taxon>Anisodus</taxon>
    </lineage>
</organism>
<comment type="caution">
    <text evidence="14">The sequence shown here is derived from an EMBL/GenBank/DDBJ whole genome shotgun (WGS) entry which is preliminary data.</text>
</comment>
<dbReference type="Pfam" id="PF03124">
    <property type="entry name" value="EXS"/>
    <property type="match status" value="1"/>
</dbReference>
<dbReference type="Proteomes" id="UP001291623">
    <property type="component" value="Unassembled WGS sequence"/>
</dbReference>
<dbReference type="InterPro" id="IPR004331">
    <property type="entry name" value="SPX_dom"/>
</dbReference>
<feature type="domain" description="DNL-type" evidence="13">
    <location>
        <begin position="763"/>
        <end position="871"/>
    </location>
</feature>
<evidence type="ECO:0000256" key="6">
    <source>
        <dbReference type="ARBA" id="ARBA00022989"/>
    </source>
</evidence>
<evidence type="ECO:0000256" key="1">
    <source>
        <dbReference type="ARBA" id="ARBA00004127"/>
    </source>
</evidence>
<evidence type="ECO:0000256" key="4">
    <source>
        <dbReference type="ARBA" id="ARBA00022592"/>
    </source>
</evidence>
<accession>A0AAE1RTA4</accession>
<keyword evidence="6 10" id="KW-1133">Transmembrane helix</keyword>
<feature type="domain" description="SPX" evidence="12">
    <location>
        <begin position="2"/>
        <end position="341"/>
    </location>
</feature>
<dbReference type="PANTHER" id="PTHR48477:SF1">
    <property type="entry name" value="PHOSPHATE TRANSPORTER PHO1"/>
    <property type="match status" value="1"/>
</dbReference>
<keyword evidence="4" id="KW-0592">Phosphate transport</keyword>
<sequence>MVKFTKQFEGQLVPEWKEAFVDYWQLKKDLKKINFLNNNGSTNDVDNTKNESSFSRTLISSLRKLPLFGPQRREHGVIQVHRKLGQTLSKGDLYETELLEQFADTEAAAEFFALLDLQLNKVNQFFRTKEKEFVERGECLKKQMEILIELKAALIKLQHDKGTSSGQNTKEDESISGTISCDEESNKDRTEQEQDIDNSIDQVIIDSPRSSELENSTNIKREDNKSKSLSERVINCQGKNLKIHIPLTNPTRTFSAITYLLRDDIISQSSKKCGPDGRKKLHINRTKLKHAEKMIRGAFIELYKGLGYLKTYRNLNMLAFVKILKKFDKVTNKQVLPIYLRVVESSYFNSSDKALKLADDVEEIFIKHFAEDDKKKAMKYLKPTQKKESHAVTFFIGVFTGCFLAFFVGYVIMAHITGLYRPKSDTIYMETVFIMLLVCPLNIIYKSSRYRFICVIRNIIFSPMYKVVMLDFFMADQLCSQVPMLRNLEYVACYYITGSYKNQDYGYCMRTKYYRDLAYAISFLPYYWRAMQCARRWFDEGHKSHLVNLGKYVSAMLAAGAKVAYEKEKNLGWLCLVIVMSSAATLYQLYWDFVKDWGLLQCHSKNPWLRNELMLRRKFIYYFSMGLNLALRLAWLQTVLHYNFGSVDYRVTGLLLAALEVIRRGQWNFYRLENEHLNNAGKFRAVKTVPLPFHEASTPIHGLTTLRRPVSSTIYGKRRASEHLFRVPIISSVAQDSSETHPESVNLPASNDSSKEAAFDLKLPRRSLLATFTCNACGVRSQRLINRLAYERGTVFIQIMMAKRIVIAKPAFIHILDLLPCSKIVAPFCSQVRESDGAGVTSTESVTVVGGAGGLGTVGAAGGGAGAGAGGALGGDTGGGTATGAGGGVTGGFDGLETGGVGGGCGGGVVGAETGATLGEGTDTGGGTVGGAAETAGGCDGATGVVEGGGDAAAGVVVGGGVVVGVDGDAAGACALAITSKMQKQVER</sequence>
<dbReference type="Pfam" id="PF03105">
    <property type="entry name" value="SPX"/>
    <property type="match status" value="1"/>
</dbReference>
<name>A0AAE1RTA4_9SOLA</name>
<evidence type="ECO:0000256" key="5">
    <source>
        <dbReference type="ARBA" id="ARBA00022692"/>
    </source>
</evidence>
<dbReference type="GO" id="GO:0006817">
    <property type="term" value="P:phosphate ion transport"/>
    <property type="evidence" value="ECO:0007669"/>
    <property type="project" value="UniProtKB-KW"/>
</dbReference>
<evidence type="ECO:0000313" key="15">
    <source>
        <dbReference type="Proteomes" id="UP001291623"/>
    </source>
</evidence>
<feature type="transmembrane region" description="Helical" evidence="10">
    <location>
        <begin position="426"/>
        <end position="445"/>
    </location>
</feature>
<keyword evidence="5 10" id="KW-0812">Transmembrane</keyword>
<evidence type="ECO:0000256" key="7">
    <source>
        <dbReference type="ARBA" id="ARBA00023136"/>
    </source>
</evidence>
<keyword evidence="8" id="KW-0479">Metal-binding</keyword>
<dbReference type="AlphaFoldDB" id="A0AAE1RTA4"/>
<feature type="transmembrane region" description="Helical" evidence="10">
    <location>
        <begin position="619"/>
        <end position="640"/>
    </location>
</feature>